<dbReference type="GO" id="GO:0005524">
    <property type="term" value="F:ATP binding"/>
    <property type="evidence" value="ECO:0007669"/>
    <property type="project" value="UniProtKB-KW"/>
</dbReference>
<dbReference type="PROSITE" id="PS50929">
    <property type="entry name" value="ABC_TM1F"/>
    <property type="match status" value="1"/>
</dbReference>
<dbReference type="PANTHER" id="PTHR43394:SF1">
    <property type="entry name" value="ATP-BINDING CASSETTE SUB-FAMILY B MEMBER 10, MITOCHONDRIAL"/>
    <property type="match status" value="1"/>
</dbReference>
<keyword evidence="2 7" id="KW-0812">Transmembrane</keyword>
<dbReference type="RefSeq" id="WP_089244980.1">
    <property type="nucleotide sequence ID" value="NZ_FZOW01000004.1"/>
</dbReference>
<evidence type="ECO:0000256" key="5">
    <source>
        <dbReference type="ARBA" id="ARBA00022989"/>
    </source>
</evidence>
<dbReference type="AlphaFoldDB" id="A0A239G939"/>
<evidence type="ECO:0000313" key="10">
    <source>
        <dbReference type="EMBL" id="SNS65611.1"/>
    </source>
</evidence>
<proteinExistence type="predicted"/>
<reference evidence="11" key="1">
    <citation type="submission" date="2017-06" db="EMBL/GenBank/DDBJ databases">
        <authorList>
            <person name="Varghese N."/>
            <person name="Submissions S."/>
        </authorList>
    </citation>
    <scope>NUCLEOTIDE SEQUENCE [LARGE SCALE GENOMIC DNA]</scope>
    <source>
        <strain evidence="11">JCM 23211</strain>
    </source>
</reference>
<dbReference type="SUPFAM" id="SSF90123">
    <property type="entry name" value="ABC transporter transmembrane region"/>
    <property type="match status" value="1"/>
</dbReference>
<dbReference type="GO" id="GO:0005886">
    <property type="term" value="C:plasma membrane"/>
    <property type="evidence" value="ECO:0007669"/>
    <property type="project" value="UniProtKB-SubCell"/>
</dbReference>
<dbReference type="Gene3D" id="1.20.1560.10">
    <property type="entry name" value="ABC transporter type 1, transmembrane domain"/>
    <property type="match status" value="1"/>
</dbReference>
<dbReference type="PROSITE" id="PS50893">
    <property type="entry name" value="ABC_TRANSPORTER_2"/>
    <property type="match status" value="1"/>
</dbReference>
<name>A0A239G939_9NOCA</name>
<protein>
    <submittedName>
        <fullName evidence="10">ABC-type multidrug transport system, ATPase and permease component</fullName>
    </submittedName>
</protein>
<organism evidence="10 11">
    <name type="scientific">Rhodococcoides kyotonense</name>
    <dbReference type="NCBI Taxonomy" id="398843"/>
    <lineage>
        <taxon>Bacteria</taxon>
        <taxon>Bacillati</taxon>
        <taxon>Actinomycetota</taxon>
        <taxon>Actinomycetes</taxon>
        <taxon>Mycobacteriales</taxon>
        <taxon>Nocardiaceae</taxon>
        <taxon>Rhodococcoides</taxon>
    </lineage>
</organism>
<gene>
    <name evidence="10" type="ORF">SAMN05421642_104119</name>
</gene>
<dbReference type="GO" id="GO:0015421">
    <property type="term" value="F:ABC-type oligopeptide transporter activity"/>
    <property type="evidence" value="ECO:0007669"/>
    <property type="project" value="TreeGrafter"/>
</dbReference>
<feature type="domain" description="ABC transporter" evidence="8">
    <location>
        <begin position="360"/>
        <end position="602"/>
    </location>
</feature>
<keyword evidence="5 7" id="KW-1133">Transmembrane helix</keyword>
<feature type="transmembrane region" description="Helical" evidence="7">
    <location>
        <begin position="37"/>
        <end position="62"/>
    </location>
</feature>
<comment type="subcellular location">
    <subcellularLocation>
        <location evidence="1">Cell membrane</location>
        <topology evidence="1">Multi-pass membrane protein</topology>
    </subcellularLocation>
</comment>
<dbReference type="Proteomes" id="UP000198327">
    <property type="component" value="Unassembled WGS sequence"/>
</dbReference>
<feature type="transmembrane region" description="Helical" evidence="7">
    <location>
        <begin position="295"/>
        <end position="318"/>
    </location>
</feature>
<dbReference type="InterPro" id="IPR036640">
    <property type="entry name" value="ABC1_TM_sf"/>
</dbReference>
<keyword evidence="4" id="KW-0067">ATP-binding</keyword>
<evidence type="ECO:0000256" key="3">
    <source>
        <dbReference type="ARBA" id="ARBA00022741"/>
    </source>
</evidence>
<accession>A0A239G939</accession>
<dbReference type="InterPro" id="IPR011527">
    <property type="entry name" value="ABC1_TM_dom"/>
</dbReference>
<dbReference type="SUPFAM" id="SSF52540">
    <property type="entry name" value="P-loop containing nucleoside triphosphate hydrolases"/>
    <property type="match status" value="1"/>
</dbReference>
<dbReference type="Gene3D" id="3.40.50.300">
    <property type="entry name" value="P-loop containing nucleotide triphosphate hydrolases"/>
    <property type="match status" value="1"/>
</dbReference>
<dbReference type="InterPro" id="IPR017871">
    <property type="entry name" value="ABC_transporter-like_CS"/>
</dbReference>
<evidence type="ECO:0000313" key="11">
    <source>
        <dbReference type="Proteomes" id="UP000198327"/>
    </source>
</evidence>
<feature type="transmembrane region" description="Helical" evidence="7">
    <location>
        <begin position="183"/>
        <end position="202"/>
    </location>
</feature>
<evidence type="ECO:0000256" key="1">
    <source>
        <dbReference type="ARBA" id="ARBA00004651"/>
    </source>
</evidence>
<dbReference type="EMBL" id="FZOW01000004">
    <property type="protein sequence ID" value="SNS65611.1"/>
    <property type="molecule type" value="Genomic_DNA"/>
</dbReference>
<evidence type="ECO:0000256" key="4">
    <source>
        <dbReference type="ARBA" id="ARBA00022840"/>
    </source>
</evidence>
<dbReference type="Pfam" id="PF00005">
    <property type="entry name" value="ABC_tran"/>
    <property type="match status" value="1"/>
</dbReference>
<evidence type="ECO:0000256" key="7">
    <source>
        <dbReference type="SAM" id="Phobius"/>
    </source>
</evidence>
<evidence type="ECO:0000259" key="8">
    <source>
        <dbReference type="PROSITE" id="PS50893"/>
    </source>
</evidence>
<evidence type="ECO:0000259" key="9">
    <source>
        <dbReference type="PROSITE" id="PS50929"/>
    </source>
</evidence>
<dbReference type="InterPro" id="IPR027417">
    <property type="entry name" value="P-loop_NTPase"/>
</dbReference>
<dbReference type="PANTHER" id="PTHR43394">
    <property type="entry name" value="ATP-DEPENDENT PERMEASE MDL1, MITOCHONDRIAL"/>
    <property type="match status" value="1"/>
</dbReference>
<feature type="domain" description="ABC transmembrane type-1" evidence="9">
    <location>
        <begin position="41"/>
        <end position="327"/>
    </location>
</feature>
<evidence type="ECO:0000256" key="2">
    <source>
        <dbReference type="ARBA" id="ARBA00022692"/>
    </source>
</evidence>
<dbReference type="SMART" id="SM00382">
    <property type="entry name" value="AAA"/>
    <property type="match status" value="1"/>
</dbReference>
<sequence length="607" mass="64225">MSAPTSVVGADLGAADNPRIFRTGLSAMIRGSRGYRVATPVSILSGVVNGATMVLSAVAIGWATDHLILPAFGGESPSAATWLIAVAFVSGVSLLRVTTIIVRSYAAAVVQFGNQATTRRDLVRQYTRLGVPWHRTHSTGQLLSNAVSDVDALWAPMQFFAFALGSVSMLVFALANIARSDLYLAGAAALLMAFVVAANVLYQRFTAPRARDAQRARADVSTVADESVRGEQVIRTLGIARAETRRFQDASTTLRRSNVRMAYVNAVFDPVIELAPTATVLVVLVVGAARVDSGSLTVGVLVEVIYLFLTMALPLSLIGRFLGLLPLGVVGHDRVSGVLAATDYPAQGEALLATDGPIPVSIHDGSFSYESDSVAPTLGPVDLHFDAGDVVAVVGATGSGKTTLLNVVGRLADLDDGEVRYDGTDISDLHGSETDSRVAVAQQIAFLFDASVRDNVAMGRDIDDDRIWWALTLCAADDFVRSHPDGLDAQVGRGGRSLSGGQRQRIALARALVGRPSLIVLDDATSALDPTVEAAVLDNIRRELLTGQPGERASTLVMSASRKTTVALAERVVLLEDGVIADVGTHDDLNARSQRYRDIVDAYVDPL</sequence>
<dbReference type="InterPro" id="IPR039421">
    <property type="entry name" value="Type_1_exporter"/>
</dbReference>
<dbReference type="OrthoDB" id="9806127at2"/>
<keyword evidence="3" id="KW-0547">Nucleotide-binding</keyword>
<feature type="transmembrane region" description="Helical" evidence="7">
    <location>
        <begin position="82"/>
        <end position="102"/>
    </location>
</feature>
<dbReference type="PROSITE" id="PS00211">
    <property type="entry name" value="ABC_TRANSPORTER_1"/>
    <property type="match status" value="1"/>
</dbReference>
<keyword evidence="6 7" id="KW-0472">Membrane</keyword>
<dbReference type="InterPro" id="IPR003439">
    <property type="entry name" value="ABC_transporter-like_ATP-bd"/>
</dbReference>
<dbReference type="Pfam" id="PF00664">
    <property type="entry name" value="ABC_membrane"/>
    <property type="match status" value="1"/>
</dbReference>
<feature type="transmembrane region" description="Helical" evidence="7">
    <location>
        <begin position="159"/>
        <end position="177"/>
    </location>
</feature>
<keyword evidence="11" id="KW-1185">Reference proteome</keyword>
<dbReference type="GO" id="GO:0016887">
    <property type="term" value="F:ATP hydrolysis activity"/>
    <property type="evidence" value="ECO:0007669"/>
    <property type="project" value="InterPro"/>
</dbReference>
<dbReference type="InterPro" id="IPR003593">
    <property type="entry name" value="AAA+_ATPase"/>
</dbReference>
<evidence type="ECO:0000256" key="6">
    <source>
        <dbReference type="ARBA" id="ARBA00023136"/>
    </source>
</evidence>